<organism evidence="2 3">
    <name type="scientific">Heterobasidion irregulare (strain TC 32-1)</name>
    <dbReference type="NCBI Taxonomy" id="747525"/>
    <lineage>
        <taxon>Eukaryota</taxon>
        <taxon>Fungi</taxon>
        <taxon>Dikarya</taxon>
        <taxon>Basidiomycota</taxon>
        <taxon>Agaricomycotina</taxon>
        <taxon>Agaricomycetes</taxon>
        <taxon>Russulales</taxon>
        <taxon>Bondarzewiaceae</taxon>
        <taxon>Heterobasidion</taxon>
        <taxon>Heterobasidion annosum species complex</taxon>
    </lineage>
</organism>
<feature type="compositionally biased region" description="Pro residues" evidence="1">
    <location>
        <begin position="45"/>
        <end position="57"/>
    </location>
</feature>
<evidence type="ECO:0000313" key="3">
    <source>
        <dbReference type="Proteomes" id="UP000030671"/>
    </source>
</evidence>
<feature type="compositionally biased region" description="Pro residues" evidence="1">
    <location>
        <begin position="192"/>
        <end position="201"/>
    </location>
</feature>
<dbReference type="GeneID" id="20667064"/>
<proteinExistence type="predicted"/>
<feature type="compositionally biased region" description="Low complexity" evidence="1">
    <location>
        <begin position="202"/>
        <end position="227"/>
    </location>
</feature>
<name>W4KLC1_HETIT</name>
<feature type="compositionally biased region" description="Low complexity" evidence="1">
    <location>
        <begin position="95"/>
        <end position="115"/>
    </location>
</feature>
<evidence type="ECO:0000256" key="1">
    <source>
        <dbReference type="SAM" id="MobiDB-lite"/>
    </source>
</evidence>
<feature type="compositionally biased region" description="Basic and acidic residues" evidence="1">
    <location>
        <begin position="1"/>
        <end position="12"/>
    </location>
</feature>
<dbReference type="Proteomes" id="UP000030671">
    <property type="component" value="Unassembled WGS sequence"/>
</dbReference>
<feature type="compositionally biased region" description="Low complexity" evidence="1">
    <location>
        <begin position="162"/>
        <end position="179"/>
    </location>
</feature>
<feature type="region of interest" description="Disordered" evidence="1">
    <location>
        <begin position="162"/>
        <end position="345"/>
    </location>
</feature>
<evidence type="ECO:0000313" key="2">
    <source>
        <dbReference type="EMBL" id="ETW86653.1"/>
    </source>
</evidence>
<keyword evidence="3" id="KW-1185">Reference proteome</keyword>
<feature type="region of interest" description="Disordered" evidence="1">
    <location>
        <begin position="1"/>
        <end position="144"/>
    </location>
</feature>
<dbReference type="RefSeq" id="XP_009540656.1">
    <property type="nucleotide sequence ID" value="XM_009542361.1"/>
</dbReference>
<feature type="compositionally biased region" description="Pro residues" evidence="1">
    <location>
        <begin position="116"/>
        <end position="127"/>
    </location>
</feature>
<dbReference type="HOGENOM" id="CLU_804243_0_0_1"/>
<dbReference type="InParanoid" id="W4KLC1"/>
<accession>W4KLC1</accession>
<reference evidence="2 3" key="1">
    <citation type="journal article" date="2012" name="New Phytol.">
        <title>Insight into trade-off between wood decay and parasitism from the genome of a fungal forest pathogen.</title>
        <authorList>
            <person name="Olson A."/>
            <person name="Aerts A."/>
            <person name="Asiegbu F."/>
            <person name="Belbahri L."/>
            <person name="Bouzid O."/>
            <person name="Broberg A."/>
            <person name="Canback B."/>
            <person name="Coutinho P.M."/>
            <person name="Cullen D."/>
            <person name="Dalman K."/>
            <person name="Deflorio G."/>
            <person name="van Diepen L.T."/>
            <person name="Dunand C."/>
            <person name="Duplessis S."/>
            <person name="Durling M."/>
            <person name="Gonthier P."/>
            <person name="Grimwood J."/>
            <person name="Fossdal C.G."/>
            <person name="Hansson D."/>
            <person name="Henrissat B."/>
            <person name="Hietala A."/>
            <person name="Himmelstrand K."/>
            <person name="Hoffmeister D."/>
            <person name="Hogberg N."/>
            <person name="James T.Y."/>
            <person name="Karlsson M."/>
            <person name="Kohler A."/>
            <person name="Kues U."/>
            <person name="Lee Y.H."/>
            <person name="Lin Y.C."/>
            <person name="Lind M."/>
            <person name="Lindquist E."/>
            <person name="Lombard V."/>
            <person name="Lucas S."/>
            <person name="Lunden K."/>
            <person name="Morin E."/>
            <person name="Murat C."/>
            <person name="Park J."/>
            <person name="Raffaello T."/>
            <person name="Rouze P."/>
            <person name="Salamov A."/>
            <person name="Schmutz J."/>
            <person name="Solheim H."/>
            <person name="Stahlberg J."/>
            <person name="Velez H."/>
            <person name="de Vries R.P."/>
            <person name="Wiebenga A."/>
            <person name="Woodward S."/>
            <person name="Yakovlev I."/>
            <person name="Garbelotto M."/>
            <person name="Martin F."/>
            <person name="Grigoriev I.V."/>
            <person name="Stenlid J."/>
        </authorList>
    </citation>
    <scope>NUCLEOTIDE SEQUENCE [LARGE SCALE GENOMIC DNA]</scope>
    <source>
        <strain evidence="2 3">TC 32-1</strain>
    </source>
</reference>
<sequence>MPSETLREDPGEHTVSQGYSRASSPTPSRHSHRSAIIDASSSLAPPTPTRPSTPGPPTDVTDISTPAPADLDSPSHPPAYRPNSPGPLQTSINISRSRASPSYYGSSSAIPSSSKSPPPPPPSPPLPDVDEAESGLTPSTRVAHVATDDKAVLARMVAMASAPPVAVAESSPHVSPSVPTLEDYENALLPDDLPPLSPPGSPELRPSYSPPLSGLPLPPAKGKLAAPHYDDYPYSFEQDLDIAGVEPEPGPSAPPFEESPSIPPSVPDISPSAPPLDDDGEGTIETLNASAPPLWDGYPEDPYTEHSPPPASISRSDLPHSEVPCDPSEPLESDDGPATSLVHPP</sequence>
<dbReference type="KEGG" id="hir:HETIRDRAFT_145121"/>
<dbReference type="EMBL" id="KI925454">
    <property type="protein sequence ID" value="ETW86653.1"/>
    <property type="molecule type" value="Genomic_DNA"/>
</dbReference>
<gene>
    <name evidence="2" type="ORF">HETIRDRAFT_145121</name>
</gene>
<protein>
    <submittedName>
        <fullName evidence="2">Uncharacterized protein</fullName>
    </submittedName>
</protein>
<dbReference type="AlphaFoldDB" id="W4KLC1"/>